<organism evidence="1">
    <name type="scientific">marine metagenome</name>
    <dbReference type="NCBI Taxonomy" id="408172"/>
    <lineage>
        <taxon>unclassified sequences</taxon>
        <taxon>metagenomes</taxon>
        <taxon>ecological metagenomes</taxon>
    </lineage>
</organism>
<reference evidence="1" key="1">
    <citation type="submission" date="2018-05" db="EMBL/GenBank/DDBJ databases">
        <authorList>
            <person name="Lanie J.A."/>
            <person name="Ng W.-L."/>
            <person name="Kazmierczak K.M."/>
            <person name="Andrzejewski T.M."/>
            <person name="Davidsen T.M."/>
            <person name="Wayne K.J."/>
            <person name="Tettelin H."/>
            <person name="Glass J.I."/>
            <person name="Rusch D."/>
            <person name="Podicherti R."/>
            <person name="Tsui H.-C.T."/>
            <person name="Winkler M.E."/>
        </authorList>
    </citation>
    <scope>NUCLEOTIDE SEQUENCE</scope>
</reference>
<accession>A0A382LQ03</accession>
<name>A0A382LQ03_9ZZZZ</name>
<sequence>MIRHLLLLLFIGLAYWGCDKKGIINGGHYKNDNLDRLNTYYLYDFISKGKVEMHAMESAYTKGSTTANYYFSYNSNIPSHSLELVKSLSEANKLIDDYSYNIKYAFIRNKSGEMRFVDCSESPNDNLCSP</sequence>
<gene>
    <name evidence="1" type="ORF">METZ01_LOCUS291554</name>
</gene>
<proteinExistence type="predicted"/>
<protein>
    <submittedName>
        <fullName evidence="1">Uncharacterized protein</fullName>
    </submittedName>
</protein>
<dbReference type="AlphaFoldDB" id="A0A382LQ03"/>
<evidence type="ECO:0000313" key="1">
    <source>
        <dbReference type="EMBL" id="SVC38700.1"/>
    </source>
</evidence>
<dbReference type="EMBL" id="UINC01088462">
    <property type="protein sequence ID" value="SVC38700.1"/>
    <property type="molecule type" value="Genomic_DNA"/>
</dbReference>